<gene>
    <name evidence="2" type="ORF">GCM10022409_45340</name>
</gene>
<evidence type="ECO:0000313" key="3">
    <source>
        <dbReference type="Proteomes" id="UP001501469"/>
    </source>
</evidence>
<evidence type="ECO:0000313" key="2">
    <source>
        <dbReference type="EMBL" id="GAA4053359.1"/>
    </source>
</evidence>
<sequence length="464" mass="48673">MLRLVRAAQTHPRLAEQRPGSQPPIGGAKAPPYIQSTSIPMNYIPTARALWGGLLALALLATGCKKELDDYYTAQGPQFPTLLTTNALGTATKYASGETVTFELQFAQQTDPIKQIVILQKVEPARDSAIVQTLTYAPAFSKRKNVDTLVVNYTVPTGANKSLVRVDARVDSQNGQTKTRTFYFRLAEATPTIVINSGPTNVTLPTATATSAPGDIIRYSVTLNKGGITAAPLPPASTAVIPAGILYKDLDSLVTYAKVGTAAERRVVRTKLTASGAELTTNVDIPLPAGSAGQPITFRFEVKVRTPARAASATATAVYTPAAATPFAAVRTGTLTYTGTTGGDLAAYDLTTFAAVPATGPATSKDLVISSTATNAVQFRTLSTGTRLVRSTAAVYTAATLSSIRQTYNATAAASQVATLDNIVVGDVIILKLRGLDQYAVVQVTGINRTSATDVTVSFNVKAL</sequence>
<reference evidence="3" key="1">
    <citation type="journal article" date="2019" name="Int. J. Syst. Evol. Microbiol.">
        <title>The Global Catalogue of Microorganisms (GCM) 10K type strain sequencing project: providing services to taxonomists for standard genome sequencing and annotation.</title>
        <authorList>
            <consortium name="The Broad Institute Genomics Platform"/>
            <consortium name="The Broad Institute Genome Sequencing Center for Infectious Disease"/>
            <person name="Wu L."/>
            <person name="Ma J."/>
        </authorList>
    </citation>
    <scope>NUCLEOTIDE SEQUENCE [LARGE SCALE GENOMIC DNA]</scope>
    <source>
        <strain evidence="3">JCM 17225</strain>
    </source>
</reference>
<dbReference type="Proteomes" id="UP001501469">
    <property type="component" value="Unassembled WGS sequence"/>
</dbReference>
<proteinExistence type="predicted"/>
<dbReference type="EMBL" id="BAABDK010000034">
    <property type="protein sequence ID" value="GAA4053359.1"/>
    <property type="molecule type" value="Genomic_DNA"/>
</dbReference>
<accession>A0ABP7UUM5</accession>
<evidence type="ECO:0000256" key="1">
    <source>
        <dbReference type="SAM" id="MobiDB-lite"/>
    </source>
</evidence>
<protein>
    <recommendedName>
        <fullName evidence="4">DUF11 domain-containing protein</fullName>
    </recommendedName>
</protein>
<evidence type="ECO:0008006" key="4">
    <source>
        <dbReference type="Google" id="ProtNLM"/>
    </source>
</evidence>
<name>A0ABP7UUM5_9BACT</name>
<organism evidence="2 3">
    <name type="scientific">Hymenobacter glaciei</name>
    <dbReference type="NCBI Taxonomy" id="877209"/>
    <lineage>
        <taxon>Bacteria</taxon>
        <taxon>Pseudomonadati</taxon>
        <taxon>Bacteroidota</taxon>
        <taxon>Cytophagia</taxon>
        <taxon>Cytophagales</taxon>
        <taxon>Hymenobacteraceae</taxon>
        <taxon>Hymenobacter</taxon>
    </lineage>
</organism>
<comment type="caution">
    <text evidence="2">The sequence shown here is derived from an EMBL/GenBank/DDBJ whole genome shotgun (WGS) entry which is preliminary data.</text>
</comment>
<feature type="region of interest" description="Disordered" evidence="1">
    <location>
        <begin position="9"/>
        <end position="31"/>
    </location>
</feature>
<keyword evidence="3" id="KW-1185">Reference proteome</keyword>